<dbReference type="RefSeq" id="WP_206254701.1">
    <property type="nucleotide sequence ID" value="NZ_CP071060.1"/>
</dbReference>
<name>A0ABX7M9M2_9RHOO</name>
<dbReference type="Pfam" id="PF03961">
    <property type="entry name" value="FapA"/>
    <property type="match status" value="1"/>
</dbReference>
<keyword evidence="1" id="KW-0175">Coiled coil</keyword>
<feature type="region of interest" description="Disordered" evidence="2">
    <location>
        <begin position="157"/>
        <end position="179"/>
    </location>
</feature>
<dbReference type="Proteomes" id="UP000663570">
    <property type="component" value="Chromosome"/>
</dbReference>
<reference evidence="4 5" key="1">
    <citation type="submission" date="2021-02" db="EMBL/GenBank/DDBJ databases">
        <title>Niveibacterium changnyeongensis HC41.</title>
        <authorList>
            <person name="Kang M."/>
        </authorList>
    </citation>
    <scope>NUCLEOTIDE SEQUENCE [LARGE SCALE GENOMIC DNA]</scope>
    <source>
        <strain evidence="4 5">HC41</strain>
    </source>
</reference>
<dbReference type="InterPro" id="IPR046866">
    <property type="entry name" value="FapA_N"/>
</dbReference>
<feature type="domain" description="Flagellar Assembly Protein A N-terminal region" evidence="3">
    <location>
        <begin position="87"/>
        <end position="257"/>
    </location>
</feature>
<dbReference type="InterPro" id="IPR005646">
    <property type="entry name" value="FapA"/>
</dbReference>
<accession>A0ABX7M9M2</accession>
<evidence type="ECO:0000256" key="2">
    <source>
        <dbReference type="SAM" id="MobiDB-lite"/>
    </source>
</evidence>
<sequence>MGDVSAEQEDQPLTLSFDEAQRAVLVDFTPQPGAAAVTEEGLRATLAEHGWGAFRMSAEALAALLAACSAGTAVASLRIAEAVDATFSVALSEDQMLAHLSLVPAEGGAAVSRDAVLAALTELGVQSGVDQTALTEALAAGVADHMVIARGLAPEHGADGRLEPCQTQPRTRSPKVSESGQVDYRDLGDLLVVHPGDALMRRIPPTAGTPGRTLTGAIVPAQPGKAVVFGADLPGTKRSAEDPDLLVAAITGQPVLRHDGMIVEPVLVIESVSMTSGNIRFEGSVKIKGDVESGMTVSATGDIEVGGVAELATLDAGGSVVVRGGIIGALGRKDGKSSGAPITRAAVSVEAGYAQNAHIEAGDCIVIEDAAIQCELVAANHIVVGRKKRGCLIGGRHQATMSLTAKEVGSPQRLTTQIELGINPAMHKQMLELAKSRDAKETQLLEVSKLLALARQHPGRLPDATVTKARQTAAAIAAAIAELREQYEEINRKVALSLGARVIATQKIYESVEVHLAGHRFRVPREYGACAVGLDREGQLGLLAPDEPALD</sequence>
<organism evidence="4 5">
    <name type="scientific">Niveibacterium microcysteis</name>
    <dbReference type="NCBI Taxonomy" id="2811415"/>
    <lineage>
        <taxon>Bacteria</taxon>
        <taxon>Pseudomonadati</taxon>
        <taxon>Pseudomonadota</taxon>
        <taxon>Betaproteobacteria</taxon>
        <taxon>Rhodocyclales</taxon>
        <taxon>Rhodocyclaceae</taxon>
        <taxon>Niveibacterium</taxon>
    </lineage>
</organism>
<dbReference type="PANTHER" id="PTHR38032:SF1">
    <property type="entry name" value="RNA-BINDING PROTEIN KHPB N-TERMINAL DOMAIN-CONTAINING PROTEIN"/>
    <property type="match status" value="1"/>
</dbReference>
<keyword evidence="5" id="KW-1185">Reference proteome</keyword>
<gene>
    <name evidence="4" type="ORF">JY500_00525</name>
</gene>
<feature type="compositionally biased region" description="Polar residues" evidence="2">
    <location>
        <begin position="165"/>
        <end position="179"/>
    </location>
</feature>
<proteinExistence type="predicted"/>
<evidence type="ECO:0000259" key="3">
    <source>
        <dbReference type="Pfam" id="PF20250"/>
    </source>
</evidence>
<dbReference type="EMBL" id="CP071060">
    <property type="protein sequence ID" value="QSI77170.1"/>
    <property type="molecule type" value="Genomic_DNA"/>
</dbReference>
<evidence type="ECO:0000313" key="5">
    <source>
        <dbReference type="Proteomes" id="UP000663570"/>
    </source>
</evidence>
<protein>
    <submittedName>
        <fullName evidence="4">DUF342 domain-containing protein</fullName>
    </submittedName>
</protein>
<dbReference type="InterPro" id="IPR046865">
    <property type="entry name" value="FapA_b_solenoid"/>
</dbReference>
<evidence type="ECO:0000256" key="1">
    <source>
        <dbReference type="SAM" id="Coils"/>
    </source>
</evidence>
<evidence type="ECO:0000313" key="4">
    <source>
        <dbReference type="EMBL" id="QSI77170.1"/>
    </source>
</evidence>
<dbReference type="PANTHER" id="PTHR38032">
    <property type="entry name" value="POLYMERASE-RELATED"/>
    <property type="match status" value="1"/>
</dbReference>
<dbReference type="Pfam" id="PF20250">
    <property type="entry name" value="FapA_N"/>
    <property type="match status" value="1"/>
</dbReference>
<feature type="coiled-coil region" evidence="1">
    <location>
        <begin position="466"/>
        <end position="493"/>
    </location>
</feature>